<dbReference type="InterPro" id="IPR005123">
    <property type="entry name" value="Oxoglu/Fe-dep_dioxygenase_dom"/>
</dbReference>
<dbReference type="OrthoDB" id="255432at2"/>
<organism evidence="9 10">
    <name type="scientific">Oleomonas cavernae</name>
    <dbReference type="NCBI Taxonomy" id="2320859"/>
    <lineage>
        <taxon>Bacteria</taxon>
        <taxon>Pseudomonadati</taxon>
        <taxon>Pseudomonadota</taxon>
        <taxon>Alphaproteobacteria</taxon>
        <taxon>Acetobacterales</taxon>
        <taxon>Acetobacteraceae</taxon>
        <taxon>Oleomonas</taxon>
    </lineage>
</organism>
<dbReference type="GO" id="GO:0031418">
    <property type="term" value="F:L-ascorbic acid binding"/>
    <property type="evidence" value="ECO:0007669"/>
    <property type="project" value="UniProtKB-KW"/>
</dbReference>
<evidence type="ECO:0000313" key="9">
    <source>
        <dbReference type="EMBL" id="RJF87889.1"/>
    </source>
</evidence>
<dbReference type="Gene3D" id="3.40.30.10">
    <property type="entry name" value="Glutaredoxin"/>
    <property type="match status" value="1"/>
</dbReference>
<proteinExistence type="predicted"/>
<dbReference type="GO" id="GO:0016209">
    <property type="term" value="F:antioxidant activity"/>
    <property type="evidence" value="ECO:0007669"/>
    <property type="project" value="InterPro"/>
</dbReference>
<dbReference type="GO" id="GO:0016705">
    <property type="term" value="F:oxidoreductase activity, acting on paired donors, with incorporation or reduction of molecular oxygen"/>
    <property type="evidence" value="ECO:0007669"/>
    <property type="project" value="InterPro"/>
</dbReference>
<evidence type="ECO:0000256" key="1">
    <source>
        <dbReference type="ARBA" id="ARBA00001961"/>
    </source>
</evidence>
<keyword evidence="4" id="KW-0223">Dioxygenase</keyword>
<evidence type="ECO:0000256" key="4">
    <source>
        <dbReference type="ARBA" id="ARBA00022964"/>
    </source>
</evidence>
<accession>A0A418WD64</accession>
<keyword evidence="10" id="KW-1185">Reference proteome</keyword>
<dbReference type="PROSITE" id="PS51471">
    <property type="entry name" value="FE2OG_OXY"/>
    <property type="match status" value="1"/>
</dbReference>
<dbReference type="SUPFAM" id="SSF51197">
    <property type="entry name" value="Clavaminate synthase-like"/>
    <property type="match status" value="1"/>
</dbReference>
<feature type="domain" description="Thioredoxin" evidence="7">
    <location>
        <begin position="7"/>
        <end position="158"/>
    </location>
</feature>
<evidence type="ECO:0000256" key="5">
    <source>
        <dbReference type="ARBA" id="ARBA00023002"/>
    </source>
</evidence>
<reference evidence="9 10" key="1">
    <citation type="submission" date="2018-09" db="EMBL/GenBank/DDBJ databases">
        <authorList>
            <person name="Zhu H."/>
        </authorList>
    </citation>
    <scope>NUCLEOTIDE SEQUENCE [LARGE SCALE GENOMIC DNA]</scope>
    <source>
        <strain evidence="9 10">K1W22B-8</strain>
    </source>
</reference>
<gene>
    <name evidence="9" type="ORF">D3874_13355</name>
</gene>
<keyword evidence="5" id="KW-0560">Oxidoreductase</keyword>
<evidence type="ECO:0000256" key="2">
    <source>
        <dbReference type="ARBA" id="ARBA00022723"/>
    </source>
</evidence>
<comment type="caution">
    <text evidence="9">The sequence shown here is derived from an EMBL/GenBank/DDBJ whole genome shotgun (WGS) entry which is preliminary data.</text>
</comment>
<dbReference type="InterPro" id="IPR036249">
    <property type="entry name" value="Thioredoxin-like_sf"/>
</dbReference>
<comment type="cofactor">
    <cofactor evidence="1">
        <name>L-ascorbate</name>
        <dbReference type="ChEBI" id="CHEBI:38290"/>
    </cofactor>
</comment>
<dbReference type="PROSITE" id="PS51352">
    <property type="entry name" value="THIOREDOXIN_2"/>
    <property type="match status" value="1"/>
</dbReference>
<dbReference type="SMART" id="SM00702">
    <property type="entry name" value="P4Hc"/>
    <property type="match status" value="1"/>
</dbReference>
<dbReference type="RefSeq" id="WP_119778524.1">
    <property type="nucleotide sequence ID" value="NZ_QYUK01000011.1"/>
</dbReference>
<dbReference type="EMBL" id="QYUK01000011">
    <property type="protein sequence ID" value="RJF87889.1"/>
    <property type="molecule type" value="Genomic_DNA"/>
</dbReference>
<feature type="domain" description="Fe2OG dioxygenase" evidence="8">
    <location>
        <begin position="250"/>
        <end position="349"/>
    </location>
</feature>
<keyword evidence="3" id="KW-0847">Vitamin C</keyword>
<protein>
    <submittedName>
        <fullName evidence="9">2OG-Fe(II) oxygenase</fullName>
    </submittedName>
</protein>
<evidence type="ECO:0000259" key="8">
    <source>
        <dbReference type="PROSITE" id="PS51471"/>
    </source>
</evidence>
<evidence type="ECO:0000259" key="7">
    <source>
        <dbReference type="PROSITE" id="PS51352"/>
    </source>
</evidence>
<dbReference type="GO" id="GO:0005506">
    <property type="term" value="F:iron ion binding"/>
    <property type="evidence" value="ECO:0007669"/>
    <property type="project" value="InterPro"/>
</dbReference>
<sequence length="371" mass="41208">MPKYNRIEVGDPAPSFRQASTSNPAYNFNTAAGRYLVLCFHGSAADARGAQAMAILTRHRALFDDEKVAFFGISVDAQDQAKARVAESLPGIRFIWDFDASVSRLYGAAPVDAEGSSISLRRLWVIVDPTLRVRAIVPFREDGGDGDEVAAYLAALPPVDRFAGITLQAPILFLPDVFEPDLCRQLVDLYESHGGEESGFMREEGGKTVLVTDFGHKRRSDYTIESEELRQLLQRKVVRRIVPEIQKVHQFTVTRMERYLIGCYDSVTAGHFRPHRDNTTKGTAHRRFAVSINLNADFEGGEISFPEYGPRSFKPPPGGAVIFSCSLLHAVSPMRAGKRYAFLPFLYDEAAAALREANNKFLDEAVGAYRP</sequence>
<keyword evidence="2" id="KW-0479">Metal-binding</keyword>
<dbReference type="InterPro" id="IPR044862">
    <property type="entry name" value="Pro_4_hyd_alph_FE2OG_OXY"/>
</dbReference>
<dbReference type="GO" id="GO:0051213">
    <property type="term" value="F:dioxygenase activity"/>
    <property type="evidence" value="ECO:0007669"/>
    <property type="project" value="UniProtKB-KW"/>
</dbReference>
<dbReference type="InterPro" id="IPR006620">
    <property type="entry name" value="Pro_4_hyd_alph"/>
</dbReference>
<keyword evidence="6" id="KW-0408">Iron</keyword>
<dbReference type="InterPro" id="IPR000866">
    <property type="entry name" value="AhpC/TSA"/>
</dbReference>
<dbReference type="SUPFAM" id="SSF52833">
    <property type="entry name" value="Thioredoxin-like"/>
    <property type="match status" value="1"/>
</dbReference>
<dbReference type="InterPro" id="IPR013766">
    <property type="entry name" value="Thioredoxin_domain"/>
</dbReference>
<dbReference type="Proteomes" id="UP000284605">
    <property type="component" value="Unassembled WGS sequence"/>
</dbReference>
<evidence type="ECO:0000313" key="10">
    <source>
        <dbReference type="Proteomes" id="UP000284605"/>
    </source>
</evidence>
<dbReference type="Pfam" id="PF13640">
    <property type="entry name" value="2OG-FeII_Oxy_3"/>
    <property type="match status" value="1"/>
</dbReference>
<dbReference type="Pfam" id="PF00578">
    <property type="entry name" value="AhpC-TSA"/>
    <property type="match status" value="1"/>
</dbReference>
<evidence type="ECO:0000256" key="6">
    <source>
        <dbReference type="ARBA" id="ARBA00023004"/>
    </source>
</evidence>
<dbReference type="Gene3D" id="2.60.120.620">
    <property type="entry name" value="q2cbj1_9rhob like domain"/>
    <property type="match status" value="1"/>
</dbReference>
<name>A0A418WD64_9PROT</name>
<evidence type="ECO:0000256" key="3">
    <source>
        <dbReference type="ARBA" id="ARBA00022896"/>
    </source>
</evidence>
<dbReference type="AlphaFoldDB" id="A0A418WD64"/>